<dbReference type="InterPro" id="IPR018490">
    <property type="entry name" value="cNMP-bd_dom_sf"/>
</dbReference>
<keyword evidence="3" id="KW-0804">Transcription</keyword>
<evidence type="ECO:0000259" key="5">
    <source>
        <dbReference type="PROSITE" id="PS51063"/>
    </source>
</evidence>
<evidence type="ECO:0000256" key="1">
    <source>
        <dbReference type="ARBA" id="ARBA00023015"/>
    </source>
</evidence>
<dbReference type="InterPro" id="IPR014710">
    <property type="entry name" value="RmlC-like_jellyroll"/>
</dbReference>
<dbReference type="Pfam" id="PF00027">
    <property type="entry name" value="cNMP_binding"/>
    <property type="match status" value="1"/>
</dbReference>
<evidence type="ECO:0000256" key="2">
    <source>
        <dbReference type="ARBA" id="ARBA00023125"/>
    </source>
</evidence>
<dbReference type="PANTHER" id="PTHR24567">
    <property type="entry name" value="CRP FAMILY TRANSCRIPTIONAL REGULATORY PROTEIN"/>
    <property type="match status" value="1"/>
</dbReference>
<dbReference type="RefSeq" id="WP_210851322.1">
    <property type="nucleotide sequence ID" value="NZ_JAGQDD010000001.1"/>
</dbReference>
<dbReference type="PROSITE" id="PS51063">
    <property type="entry name" value="HTH_CRP_2"/>
    <property type="match status" value="1"/>
</dbReference>
<keyword evidence="2" id="KW-0238">DNA-binding</keyword>
<keyword evidence="7" id="KW-1185">Reference proteome</keyword>
<dbReference type="InterPro" id="IPR000595">
    <property type="entry name" value="cNMP-bd_dom"/>
</dbReference>
<dbReference type="SMART" id="SM00100">
    <property type="entry name" value="cNMP"/>
    <property type="match status" value="1"/>
</dbReference>
<gene>
    <name evidence="6" type="ORF">KAK03_01355</name>
</gene>
<dbReference type="CDD" id="cd00038">
    <property type="entry name" value="CAP_ED"/>
    <property type="match status" value="1"/>
</dbReference>
<dbReference type="GO" id="GO:0005829">
    <property type="term" value="C:cytosol"/>
    <property type="evidence" value="ECO:0007669"/>
    <property type="project" value="TreeGrafter"/>
</dbReference>
<sequence>MDDDARRFLDSHFPGLRWPAALAPLLRSRRVARGAVIVPQGASGHPLYGVLSGALEIRLLAADGGVSVIEHVGAGQLFGLTSLATGAPSSYEAVAAAATRLLCIDAAVYALLMDTVPGFGRALLREFARRHDGTVQQLAAARLQGGMERLTLALAQLRREQAPAPDGHGAVPLRTTQQALAELAGLSRQRVNTLLSQLESQGRVQRRYGTLWLLPD</sequence>
<comment type="caution">
    <text evidence="6">The sequence shown here is derived from an EMBL/GenBank/DDBJ whole genome shotgun (WGS) entry which is preliminary data.</text>
</comment>
<dbReference type="PROSITE" id="PS50042">
    <property type="entry name" value="CNMP_BINDING_3"/>
    <property type="match status" value="1"/>
</dbReference>
<dbReference type="InterPro" id="IPR036390">
    <property type="entry name" value="WH_DNA-bd_sf"/>
</dbReference>
<accession>A0A940YFN3</accession>
<keyword evidence="1" id="KW-0805">Transcription regulation</keyword>
<evidence type="ECO:0000313" key="7">
    <source>
        <dbReference type="Proteomes" id="UP000676246"/>
    </source>
</evidence>
<dbReference type="PANTHER" id="PTHR24567:SF74">
    <property type="entry name" value="HTH-TYPE TRANSCRIPTIONAL REGULATOR ARCR"/>
    <property type="match status" value="1"/>
</dbReference>
<dbReference type="SMART" id="SM00419">
    <property type="entry name" value="HTH_CRP"/>
    <property type="match status" value="1"/>
</dbReference>
<dbReference type="Proteomes" id="UP000676246">
    <property type="component" value="Unassembled WGS sequence"/>
</dbReference>
<dbReference type="GO" id="GO:0003677">
    <property type="term" value="F:DNA binding"/>
    <property type="evidence" value="ECO:0007669"/>
    <property type="project" value="UniProtKB-KW"/>
</dbReference>
<name>A0A940YFN3_9BURK</name>
<organism evidence="6 7">
    <name type="scientific">Ideonella alba</name>
    <dbReference type="NCBI Taxonomy" id="2824118"/>
    <lineage>
        <taxon>Bacteria</taxon>
        <taxon>Pseudomonadati</taxon>
        <taxon>Pseudomonadota</taxon>
        <taxon>Betaproteobacteria</taxon>
        <taxon>Burkholderiales</taxon>
        <taxon>Sphaerotilaceae</taxon>
        <taxon>Ideonella</taxon>
    </lineage>
</organism>
<protein>
    <submittedName>
        <fullName evidence="6">Crp/Fnr family transcriptional regulator</fullName>
    </submittedName>
</protein>
<dbReference type="Gene3D" id="1.10.10.10">
    <property type="entry name" value="Winged helix-like DNA-binding domain superfamily/Winged helix DNA-binding domain"/>
    <property type="match status" value="1"/>
</dbReference>
<dbReference type="Pfam" id="PF13545">
    <property type="entry name" value="HTH_Crp_2"/>
    <property type="match status" value="1"/>
</dbReference>
<evidence type="ECO:0000259" key="4">
    <source>
        <dbReference type="PROSITE" id="PS50042"/>
    </source>
</evidence>
<dbReference type="InterPro" id="IPR012318">
    <property type="entry name" value="HTH_CRP"/>
</dbReference>
<dbReference type="AlphaFoldDB" id="A0A940YFN3"/>
<dbReference type="InterPro" id="IPR050397">
    <property type="entry name" value="Env_Response_Regulators"/>
</dbReference>
<dbReference type="Gene3D" id="2.60.120.10">
    <property type="entry name" value="Jelly Rolls"/>
    <property type="match status" value="1"/>
</dbReference>
<evidence type="ECO:0000313" key="6">
    <source>
        <dbReference type="EMBL" id="MBQ0929114.1"/>
    </source>
</evidence>
<dbReference type="EMBL" id="JAGQDD010000001">
    <property type="protein sequence ID" value="MBQ0929114.1"/>
    <property type="molecule type" value="Genomic_DNA"/>
</dbReference>
<feature type="domain" description="Cyclic nucleotide-binding" evidence="4">
    <location>
        <begin position="22"/>
        <end position="130"/>
    </location>
</feature>
<evidence type="ECO:0000256" key="3">
    <source>
        <dbReference type="ARBA" id="ARBA00023163"/>
    </source>
</evidence>
<feature type="domain" description="HTH crp-type" evidence="5">
    <location>
        <begin position="144"/>
        <end position="216"/>
    </location>
</feature>
<reference evidence="6 7" key="1">
    <citation type="submission" date="2021-04" db="EMBL/GenBank/DDBJ databases">
        <title>The genome sequence of Ideonella sp. 3Y2.</title>
        <authorList>
            <person name="Liu Y."/>
        </authorList>
    </citation>
    <scope>NUCLEOTIDE SEQUENCE [LARGE SCALE GENOMIC DNA]</scope>
    <source>
        <strain evidence="6 7">3Y2</strain>
    </source>
</reference>
<dbReference type="InterPro" id="IPR036388">
    <property type="entry name" value="WH-like_DNA-bd_sf"/>
</dbReference>
<dbReference type="SUPFAM" id="SSF51206">
    <property type="entry name" value="cAMP-binding domain-like"/>
    <property type="match status" value="1"/>
</dbReference>
<dbReference type="GO" id="GO:0003700">
    <property type="term" value="F:DNA-binding transcription factor activity"/>
    <property type="evidence" value="ECO:0007669"/>
    <property type="project" value="TreeGrafter"/>
</dbReference>
<dbReference type="SUPFAM" id="SSF46785">
    <property type="entry name" value="Winged helix' DNA-binding domain"/>
    <property type="match status" value="1"/>
</dbReference>
<proteinExistence type="predicted"/>